<dbReference type="SUPFAM" id="SSF53850">
    <property type="entry name" value="Periplasmic binding protein-like II"/>
    <property type="match status" value="1"/>
</dbReference>
<dbReference type="Gene3D" id="3.10.105.10">
    <property type="entry name" value="Dipeptide-binding Protein, Domain 3"/>
    <property type="match status" value="1"/>
</dbReference>
<keyword evidence="3" id="KW-0732">Signal</keyword>
<evidence type="ECO:0000256" key="2">
    <source>
        <dbReference type="ARBA" id="ARBA00005695"/>
    </source>
</evidence>
<dbReference type="GO" id="GO:0043190">
    <property type="term" value="C:ATP-binding cassette (ABC) transporter complex"/>
    <property type="evidence" value="ECO:0007669"/>
    <property type="project" value="InterPro"/>
</dbReference>
<reference evidence="5 6" key="1">
    <citation type="submission" date="2016-10" db="EMBL/GenBank/DDBJ databases">
        <authorList>
            <person name="de Groot N.N."/>
        </authorList>
    </citation>
    <scope>NUCLEOTIDE SEQUENCE [LARGE SCALE GENOMIC DNA]</scope>
    <source>
        <strain evidence="5 6">R5</strain>
    </source>
</reference>
<evidence type="ECO:0000256" key="3">
    <source>
        <dbReference type="ARBA" id="ARBA00022729"/>
    </source>
</evidence>
<dbReference type="CDD" id="cd08502">
    <property type="entry name" value="PBP2_NikA_DppA_OppA_like_16"/>
    <property type="match status" value="1"/>
</dbReference>
<dbReference type="RefSeq" id="WP_092080056.1">
    <property type="nucleotide sequence ID" value="NZ_FMZW01000003.1"/>
</dbReference>
<dbReference type="PROSITE" id="PS51318">
    <property type="entry name" value="TAT"/>
    <property type="match status" value="1"/>
</dbReference>
<dbReference type="Gene3D" id="3.40.190.10">
    <property type="entry name" value="Periplasmic binding protein-like II"/>
    <property type="match status" value="1"/>
</dbReference>
<dbReference type="InterPro" id="IPR006311">
    <property type="entry name" value="TAT_signal"/>
</dbReference>
<evidence type="ECO:0000256" key="1">
    <source>
        <dbReference type="ARBA" id="ARBA00004418"/>
    </source>
</evidence>
<comment type="subcellular location">
    <subcellularLocation>
        <location evidence="1">Periplasm</location>
    </subcellularLocation>
</comment>
<dbReference type="Gene3D" id="3.90.76.10">
    <property type="entry name" value="Dipeptide-binding Protein, Domain 1"/>
    <property type="match status" value="1"/>
</dbReference>
<dbReference type="InterPro" id="IPR030678">
    <property type="entry name" value="Peptide/Ni-bd"/>
</dbReference>
<feature type="domain" description="Solute-binding protein family 5" evidence="4">
    <location>
        <begin position="74"/>
        <end position="426"/>
    </location>
</feature>
<protein>
    <submittedName>
        <fullName evidence="5">Peptide/nickel transport system substrate-binding protein</fullName>
    </submittedName>
</protein>
<dbReference type="Proteomes" id="UP000199245">
    <property type="component" value="Unassembled WGS sequence"/>
</dbReference>
<accession>A0A1G6MRP4</accession>
<dbReference type="GO" id="GO:0030288">
    <property type="term" value="C:outer membrane-bounded periplasmic space"/>
    <property type="evidence" value="ECO:0007669"/>
    <property type="project" value="UniProtKB-ARBA"/>
</dbReference>
<dbReference type="GO" id="GO:1904680">
    <property type="term" value="F:peptide transmembrane transporter activity"/>
    <property type="evidence" value="ECO:0007669"/>
    <property type="project" value="TreeGrafter"/>
</dbReference>
<dbReference type="Pfam" id="PF00496">
    <property type="entry name" value="SBP_bac_5"/>
    <property type="match status" value="1"/>
</dbReference>
<dbReference type="PANTHER" id="PTHR30290:SF38">
    <property type="entry name" value="D,D-DIPEPTIDE-BINDING PERIPLASMIC PROTEIN DDPA-RELATED"/>
    <property type="match status" value="1"/>
</dbReference>
<organism evidence="5 6">
    <name type="scientific">Bradyrhizobium brasilense</name>
    <dbReference type="NCBI Taxonomy" id="1419277"/>
    <lineage>
        <taxon>Bacteria</taxon>
        <taxon>Pseudomonadati</taxon>
        <taxon>Pseudomonadota</taxon>
        <taxon>Alphaproteobacteria</taxon>
        <taxon>Hyphomicrobiales</taxon>
        <taxon>Nitrobacteraceae</taxon>
        <taxon>Bradyrhizobium</taxon>
    </lineage>
</organism>
<dbReference type="AlphaFoldDB" id="A0A1G6MRP4"/>
<evidence type="ECO:0000313" key="5">
    <source>
        <dbReference type="EMBL" id="SDC57645.1"/>
    </source>
</evidence>
<name>A0A1G6MRP4_9BRAD</name>
<gene>
    <name evidence="5" type="ORF">SAMN05216337_1003339</name>
</gene>
<dbReference type="InterPro" id="IPR039424">
    <property type="entry name" value="SBP_5"/>
</dbReference>
<dbReference type="EMBL" id="FMZW01000003">
    <property type="protein sequence ID" value="SDC57645.1"/>
    <property type="molecule type" value="Genomic_DNA"/>
</dbReference>
<dbReference type="PIRSF" id="PIRSF002741">
    <property type="entry name" value="MppA"/>
    <property type="match status" value="1"/>
</dbReference>
<evidence type="ECO:0000313" key="6">
    <source>
        <dbReference type="Proteomes" id="UP000199245"/>
    </source>
</evidence>
<dbReference type="PANTHER" id="PTHR30290">
    <property type="entry name" value="PERIPLASMIC BINDING COMPONENT OF ABC TRANSPORTER"/>
    <property type="match status" value="1"/>
</dbReference>
<sequence>MGPSINRRRLLQIGAGASLGIAMPRIARASTKTITAVMHAPLRATDPIMTTAWTARNHGYMIYDTLFSTNSKFEIKPQMVEAWEVSADGLTYTFRLRPGLKFHDGSAVTSADVIPSLQRWAKRDTMGQKLFEFVAELKAIDERTFRMVLKEPCGFVLAALGKPTANVPFIVPARIAATPADQAISDHLGSGPFRFVTAEFQPGVKAAYEKNPDYVSRDEPSDGTGGGKVVKIGRYEWISVPDFQIATNALMNDEIDYFEVPPHDHHPMLARAANVELTDYNTLGFSGMCRMNWLVPPFDRPEIRQAVLHAVNQKDWLDTQIGNPDYYKITPAIFVAGTPFESAVGWSTKADTAKARELLKQGGYKGEPITILHATDAPIITALGTVTAEALRSIGMNVNLLAMDWGSVVARRAKQSMPAEGGWSLYHSTWASADLVNPIGNACVNGKGKNGGFFGWVEDAELERLRDSFARTAAPPDQKALADKIQARAYEVVTHVPTGQYNQPAATRKALKDIVRAPVPLFWNVDKTG</sequence>
<dbReference type="GO" id="GO:0015833">
    <property type="term" value="P:peptide transport"/>
    <property type="evidence" value="ECO:0007669"/>
    <property type="project" value="TreeGrafter"/>
</dbReference>
<evidence type="ECO:0000259" key="4">
    <source>
        <dbReference type="Pfam" id="PF00496"/>
    </source>
</evidence>
<dbReference type="InterPro" id="IPR000914">
    <property type="entry name" value="SBP_5_dom"/>
</dbReference>
<proteinExistence type="inferred from homology"/>
<comment type="similarity">
    <text evidence="2">Belongs to the bacterial solute-binding protein 5 family.</text>
</comment>